<comment type="catalytic activity">
    <reaction evidence="7">
        <text>L-threonyl-[protein] + ATP = O-phospho-L-threonyl-[protein] + ADP + H(+)</text>
        <dbReference type="Rhea" id="RHEA:46608"/>
        <dbReference type="Rhea" id="RHEA-COMP:11060"/>
        <dbReference type="Rhea" id="RHEA-COMP:11605"/>
        <dbReference type="ChEBI" id="CHEBI:15378"/>
        <dbReference type="ChEBI" id="CHEBI:30013"/>
        <dbReference type="ChEBI" id="CHEBI:30616"/>
        <dbReference type="ChEBI" id="CHEBI:61977"/>
        <dbReference type="ChEBI" id="CHEBI:456216"/>
        <dbReference type="EC" id="2.7.11.1"/>
    </reaction>
</comment>
<feature type="region of interest" description="Disordered" evidence="9">
    <location>
        <begin position="1"/>
        <end position="62"/>
    </location>
</feature>
<keyword evidence="4" id="KW-0547">Nucleotide-binding</keyword>
<dbReference type="PANTHER" id="PTHR24363:SF0">
    <property type="entry name" value="SERINE_THREONINE KINASE LIKE DOMAIN CONTAINING 1"/>
    <property type="match status" value="1"/>
</dbReference>
<evidence type="ECO:0000256" key="2">
    <source>
        <dbReference type="ARBA" id="ARBA00022527"/>
    </source>
</evidence>
<feature type="compositionally biased region" description="Polar residues" evidence="9">
    <location>
        <begin position="99"/>
        <end position="110"/>
    </location>
</feature>
<feature type="domain" description="Protein kinase" evidence="10">
    <location>
        <begin position="215"/>
        <end position="465"/>
    </location>
</feature>
<dbReference type="InterPro" id="IPR031634">
    <property type="entry name" value="PknG_rubred"/>
</dbReference>
<keyword evidence="3" id="KW-0808">Transferase</keyword>
<keyword evidence="12" id="KW-1185">Reference proteome</keyword>
<dbReference type="GO" id="GO:0004674">
    <property type="term" value="F:protein serine/threonine kinase activity"/>
    <property type="evidence" value="ECO:0007669"/>
    <property type="project" value="UniProtKB-KW"/>
</dbReference>
<dbReference type="InterPro" id="IPR011990">
    <property type="entry name" value="TPR-like_helical_dom_sf"/>
</dbReference>
<name>A0A255GG45_9ACTN</name>
<accession>A0A255GG45</accession>
<dbReference type="PROSITE" id="PS50011">
    <property type="entry name" value="PROTEIN_KINASE_DOM"/>
    <property type="match status" value="1"/>
</dbReference>
<evidence type="ECO:0000256" key="8">
    <source>
        <dbReference type="ARBA" id="ARBA00048679"/>
    </source>
</evidence>
<evidence type="ECO:0000313" key="11">
    <source>
        <dbReference type="EMBL" id="OYO14820.1"/>
    </source>
</evidence>
<dbReference type="InterPro" id="IPR031636">
    <property type="entry name" value="PknG_TPR"/>
</dbReference>
<proteinExistence type="predicted"/>
<sequence>MPPSVPAPAGSGRAAAPPRTATPASAASASAQEATMASPPPSSRLNPVKGAPPAARATGRCRMPGCGGEIRDGYCDICGSPPDVAPAPVGDDAALSTVTRGSSRLGSTALGSRRAATSGSRATRRTGTGSMRMRGNRIGAGLTRVPPAPAVDPSAAIMKNPMIPESRRNCPSCGAPVGRSRDGRPGRTTGFCAKCRNPFSFDPKLQPGDLIAGQYEVAGCLAHGGLGWIYLARDRNVSNRWVVLKGLLNSGDADALAAAIAEQQFLAQVEHPLIVEIYNFVTHEGAGYIVMEYVGGRSLKQLLKDRMVANNGEYDPLPPDQAMAYLIEALPAFAYLHDMGLVYCDFKPDNIIQVGDAIKLIDLGGVRRVDDDESAIYGTIGYQAPEVARAGVSVESDIFTIGRTLMVLCAEFKGYQTTYEFTLPPVEQTPLFQQNDSLYRLLAKCCAKDPADRFSHADELRVQLLGVLRETVARRTPGTALTSAASVLFEPPTFLGEQLDWHQLPRLRPDTTDPQHSWLSNVDIEDPGERLLVLQEAPEESAEIRLARCQAALQVGDLRRVQSEAQLLLQADPWEWRAVWMTGLAALQAKDWAEAQQAFNAVYGQVPGELAPKLALAMACENGEEPEVAEALYATCVSTDANYVTPSAFGLARIRGRRGELEQAVAALDMVPATSRGYAESRRLRARHLLSLGNGLGDLDQAMRSIEGVRLEGRDADEFSVNILERALAEVRQSGPKPQVQIGAYPAQEESLREGLEEAYRSLARHDPERRVELIDRANRMRRWSWL</sequence>
<dbReference type="EC" id="2.7.11.1" evidence="1"/>
<evidence type="ECO:0000256" key="5">
    <source>
        <dbReference type="ARBA" id="ARBA00022777"/>
    </source>
</evidence>
<dbReference type="InterPro" id="IPR011009">
    <property type="entry name" value="Kinase-like_dom_sf"/>
</dbReference>
<dbReference type="Gene3D" id="1.25.40.10">
    <property type="entry name" value="Tetratricopeptide repeat domain"/>
    <property type="match status" value="1"/>
</dbReference>
<dbReference type="InterPro" id="IPR000719">
    <property type="entry name" value="Prot_kinase_dom"/>
</dbReference>
<feature type="compositionally biased region" description="Low complexity" evidence="9">
    <location>
        <begin position="111"/>
        <end position="133"/>
    </location>
</feature>
<feature type="region of interest" description="Disordered" evidence="9">
    <location>
        <begin position="99"/>
        <end position="149"/>
    </location>
</feature>
<dbReference type="AlphaFoldDB" id="A0A255GG45"/>
<dbReference type="GO" id="GO:0005524">
    <property type="term" value="F:ATP binding"/>
    <property type="evidence" value="ECO:0007669"/>
    <property type="project" value="UniProtKB-KW"/>
</dbReference>
<evidence type="ECO:0000256" key="3">
    <source>
        <dbReference type="ARBA" id="ARBA00022679"/>
    </source>
</evidence>
<reference evidence="11 12" key="1">
    <citation type="submission" date="2017-07" db="EMBL/GenBank/DDBJ databases">
        <title>Draft whole genome sequences of clinical Proprionibacteriaceae strains.</title>
        <authorList>
            <person name="Bernier A.-M."/>
            <person name="Bernard K."/>
            <person name="Domingo M.-C."/>
        </authorList>
    </citation>
    <scope>NUCLEOTIDE SEQUENCE [LARGE SCALE GENOMIC DNA]</scope>
    <source>
        <strain evidence="11 12">NML 030167</strain>
    </source>
</reference>
<evidence type="ECO:0000256" key="4">
    <source>
        <dbReference type="ARBA" id="ARBA00022741"/>
    </source>
</evidence>
<dbReference type="Gene3D" id="1.10.510.10">
    <property type="entry name" value="Transferase(Phosphotransferase) domain 1"/>
    <property type="match status" value="1"/>
</dbReference>
<protein>
    <recommendedName>
        <fullName evidence="1">non-specific serine/threonine protein kinase</fullName>
        <ecNumber evidence="1">2.7.11.1</ecNumber>
    </recommendedName>
</protein>
<dbReference type="CDD" id="cd14014">
    <property type="entry name" value="STKc_PknB_like"/>
    <property type="match status" value="1"/>
</dbReference>
<dbReference type="EMBL" id="NMVO01000012">
    <property type="protein sequence ID" value="OYO14820.1"/>
    <property type="molecule type" value="Genomic_DNA"/>
</dbReference>
<feature type="compositionally biased region" description="Low complexity" evidence="9">
    <location>
        <begin position="7"/>
        <end position="31"/>
    </location>
</feature>
<dbReference type="PANTHER" id="PTHR24363">
    <property type="entry name" value="SERINE/THREONINE PROTEIN KINASE"/>
    <property type="match status" value="1"/>
</dbReference>
<dbReference type="SUPFAM" id="SSF56112">
    <property type="entry name" value="Protein kinase-like (PK-like)"/>
    <property type="match status" value="1"/>
</dbReference>
<keyword evidence="5 11" id="KW-0418">Kinase</keyword>
<dbReference type="Pfam" id="PF00069">
    <property type="entry name" value="Pkinase"/>
    <property type="match status" value="1"/>
</dbReference>
<dbReference type="SUPFAM" id="SSF48452">
    <property type="entry name" value="TPR-like"/>
    <property type="match status" value="1"/>
</dbReference>
<organism evidence="11 12">
    <name type="scientific">Enemella evansiae</name>
    <dbReference type="NCBI Taxonomy" id="2016499"/>
    <lineage>
        <taxon>Bacteria</taxon>
        <taxon>Bacillati</taxon>
        <taxon>Actinomycetota</taxon>
        <taxon>Actinomycetes</taxon>
        <taxon>Propionibacteriales</taxon>
        <taxon>Propionibacteriaceae</taxon>
        <taxon>Enemella</taxon>
    </lineage>
</organism>
<comment type="catalytic activity">
    <reaction evidence="8">
        <text>L-seryl-[protein] + ATP = O-phospho-L-seryl-[protein] + ADP + H(+)</text>
        <dbReference type="Rhea" id="RHEA:17989"/>
        <dbReference type="Rhea" id="RHEA-COMP:9863"/>
        <dbReference type="Rhea" id="RHEA-COMP:11604"/>
        <dbReference type="ChEBI" id="CHEBI:15378"/>
        <dbReference type="ChEBI" id="CHEBI:29999"/>
        <dbReference type="ChEBI" id="CHEBI:30616"/>
        <dbReference type="ChEBI" id="CHEBI:83421"/>
        <dbReference type="ChEBI" id="CHEBI:456216"/>
        <dbReference type="EC" id="2.7.11.1"/>
    </reaction>
</comment>
<keyword evidence="2 11" id="KW-0723">Serine/threonine-protein kinase</keyword>
<evidence type="ECO:0000256" key="9">
    <source>
        <dbReference type="SAM" id="MobiDB-lite"/>
    </source>
</evidence>
<keyword evidence="6" id="KW-0067">ATP-binding</keyword>
<dbReference type="Proteomes" id="UP000215896">
    <property type="component" value="Unassembled WGS sequence"/>
</dbReference>
<comment type="caution">
    <text evidence="11">The sequence shown here is derived from an EMBL/GenBank/DDBJ whole genome shotgun (WGS) entry which is preliminary data.</text>
</comment>
<evidence type="ECO:0000256" key="6">
    <source>
        <dbReference type="ARBA" id="ARBA00022840"/>
    </source>
</evidence>
<evidence type="ECO:0000259" key="10">
    <source>
        <dbReference type="PROSITE" id="PS50011"/>
    </source>
</evidence>
<gene>
    <name evidence="11" type="ORF">CGZ94_07640</name>
</gene>
<evidence type="ECO:0000313" key="12">
    <source>
        <dbReference type="Proteomes" id="UP000215896"/>
    </source>
</evidence>
<dbReference type="Pfam" id="PF16918">
    <property type="entry name" value="PknG_TPR"/>
    <property type="match status" value="1"/>
</dbReference>
<dbReference type="FunFam" id="1.10.510.10:FF:000306">
    <property type="entry name" value="Serine/threonine protein kinase"/>
    <property type="match status" value="1"/>
</dbReference>
<evidence type="ECO:0000256" key="1">
    <source>
        <dbReference type="ARBA" id="ARBA00012513"/>
    </source>
</evidence>
<evidence type="ECO:0000256" key="7">
    <source>
        <dbReference type="ARBA" id="ARBA00047899"/>
    </source>
</evidence>
<dbReference type="Gene3D" id="3.30.200.20">
    <property type="entry name" value="Phosphorylase Kinase, domain 1"/>
    <property type="match status" value="1"/>
</dbReference>
<dbReference type="Pfam" id="PF16919">
    <property type="entry name" value="PknG_rubred"/>
    <property type="match status" value="1"/>
</dbReference>